<evidence type="ECO:0000313" key="1">
    <source>
        <dbReference type="EMBL" id="JAH31712.1"/>
    </source>
</evidence>
<organism evidence="1">
    <name type="scientific">Anguilla anguilla</name>
    <name type="common">European freshwater eel</name>
    <name type="synonym">Muraena anguilla</name>
    <dbReference type="NCBI Taxonomy" id="7936"/>
    <lineage>
        <taxon>Eukaryota</taxon>
        <taxon>Metazoa</taxon>
        <taxon>Chordata</taxon>
        <taxon>Craniata</taxon>
        <taxon>Vertebrata</taxon>
        <taxon>Euteleostomi</taxon>
        <taxon>Actinopterygii</taxon>
        <taxon>Neopterygii</taxon>
        <taxon>Teleostei</taxon>
        <taxon>Anguilliformes</taxon>
        <taxon>Anguillidae</taxon>
        <taxon>Anguilla</taxon>
    </lineage>
</organism>
<name>A0A0E9RSA1_ANGAN</name>
<dbReference type="EMBL" id="GBXM01076865">
    <property type="protein sequence ID" value="JAH31712.1"/>
    <property type="molecule type" value="Transcribed_RNA"/>
</dbReference>
<sequence length="36" mass="4100">MLLSLLFVFGSYLGIFNYSMANSFIACFRCSHCSQK</sequence>
<protein>
    <submittedName>
        <fullName evidence="1">Uncharacterized protein</fullName>
    </submittedName>
</protein>
<accession>A0A0E9RSA1</accession>
<dbReference type="AlphaFoldDB" id="A0A0E9RSA1"/>
<proteinExistence type="predicted"/>
<reference evidence="1" key="2">
    <citation type="journal article" date="2015" name="Fish Shellfish Immunol.">
        <title>Early steps in the European eel (Anguilla anguilla)-Vibrio vulnificus interaction in the gills: Role of the RtxA13 toxin.</title>
        <authorList>
            <person name="Callol A."/>
            <person name="Pajuelo D."/>
            <person name="Ebbesson L."/>
            <person name="Teles M."/>
            <person name="MacKenzie S."/>
            <person name="Amaro C."/>
        </authorList>
    </citation>
    <scope>NUCLEOTIDE SEQUENCE</scope>
</reference>
<reference evidence="1" key="1">
    <citation type="submission" date="2014-11" db="EMBL/GenBank/DDBJ databases">
        <authorList>
            <person name="Amaro Gonzalez C."/>
        </authorList>
    </citation>
    <scope>NUCLEOTIDE SEQUENCE</scope>
</reference>